<protein>
    <submittedName>
        <fullName evidence="1">Uncharacterized protein</fullName>
    </submittedName>
</protein>
<dbReference type="AlphaFoldDB" id="A0A0L0NSV2"/>
<evidence type="ECO:0000313" key="2">
    <source>
        <dbReference type="Proteomes" id="UP000037122"/>
    </source>
</evidence>
<name>A0A0L0NSV2_CANAR</name>
<dbReference type="EMBL" id="LGST01000045">
    <property type="protein sequence ID" value="KND97074.1"/>
    <property type="molecule type" value="Genomic_DNA"/>
</dbReference>
<dbReference type="Proteomes" id="UP000037122">
    <property type="component" value="Unassembled WGS sequence"/>
</dbReference>
<proteinExistence type="predicted"/>
<gene>
    <name evidence="1" type="ORF">QG37_06534</name>
</gene>
<accession>A0A0L0NSV2</accession>
<organism evidence="1 2">
    <name type="scientific">Candidozyma auris</name>
    <name type="common">Yeast</name>
    <name type="synonym">Candida auris</name>
    <dbReference type="NCBI Taxonomy" id="498019"/>
    <lineage>
        <taxon>Eukaryota</taxon>
        <taxon>Fungi</taxon>
        <taxon>Dikarya</taxon>
        <taxon>Ascomycota</taxon>
        <taxon>Saccharomycotina</taxon>
        <taxon>Pichiomycetes</taxon>
        <taxon>Metschnikowiaceae</taxon>
        <taxon>Candidozyma</taxon>
    </lineage>
</organism>
<dbReference type="VEuPathDB" id="FungiDB:QG37_06534"/>
<evidence type="ECO:0000313" key="1">
    <source>
        <dbReference type="EMBL" id="KND97074.1"/>
    </source>
</evidence>
<comment type="caution">
    <text evidence="1">The sequence shown here is derived from an EMBL/GenBank/DDBJ whole genome shotgun (WGS) entry which is preliminary data.</text>
</comment>
<sequence length="38" mass="4430">MQIETKTIIHDLAIIMNDAQRDSNFEIILSFAEEDYNS</sequence>
<reference evidence="2" key="1">
    <citation type="journal article" date="2015" name="BMC Genomics">
        <title>Draft genome of a commonly misdiagnosed multidrug resistant pathogen Candida auris.</title>
        <authorList>
            <person name="Chatterjee S."/>
            <person name="Alampalli S.V."/>
            <person name="Nageshan R.K."/>
            <person name="Chettiar S.T."/>
            <person name="Joshi S."/>
            <person name="Tatu U.S."/>
        </authorList>
    </citation>
    <scope>NUCLEOTIDE SEQUENCE [LARGE SCALE GENOMIC DNA]</scope>
    <source>
        <strain evidence="2">6684</strain>
    </source>
</reference>